<sequence length="167" mass="19637">MSTIFCSAKRLKEYVFNKICKELLKGLLCVVYMHSSVQKDNNNPGLTILRWIYEELSSDCKDKLQAVYFVYPGLLSRLFLRLEFGSNKLGNQIFCIVGKYFPDGRSRNVKNSNYIKKWLHKEKILNLVSKLEEKDEAIKTFMLSAEQLAKLRERKCNKKVRNRKCKQ</sequence>
<dbReference type="PANTHER" id="PTHR48411:SF1">
    <property type="entry name" value="OS01G0948300 PROTEIN"/>
    <property type="match status" value="1"/>
</dbReference>
<organism evidence="2">
    <name type="scientific">Solanum lycopersicum</name>
    <name type="common">Tomato</name>
    <name type="synonym">Lycopersicon esculentum</name>
    <dbReference type="NCBI Taxonomy" id="4081"/>
    <lineage>
        <taxon>Eukaryota</taxon>
        <taxon>Viridiplantae</taxon>
        <taxon>Streptophyta</taxon>
        <taxon>Embryophyta</taxon>
        <taxon>Tracheophyta</taxon>
        <taxon>Spermatophyta</taxon>
        <taxon>Magnoliopsida</taxon>
        <taxon>eudicotyledons</taxon>
        <taxon>Gunneridae</taxon>
        <taxon>Pentapetalae</taxon>
        <taxon>asterids</taxon>
        <taxon>lamiids</taxon>
        <taxon>Solanales</taxon>
        <taxon>Solanaceae</taxon>
        <taxon>Solanoideae</taxon>
        <taxon>Solaneae</taxon>
        <taxon>Solanum</taxon>
        <taxon>Solanum subgen. Lycopersicon</taxon>
    </lineage>
</organism>
<name>A0A3Q7I3M6_SOLLC</name>
<evidence type="ECO:0000313" key="3">
    <source>
        <dbReference type="Proteomes" id="UP000004994"/>
    </source>
</evidence>
<dbReference type="Proteomes" id="UP000004994">
    <property type="component" value="Chromosome 9"/>
</dbReference>
<protein>
    <recommendedName>
        <fullName evidence="1">CRAL-TRIO domain-containing protein</fullName>
    </recommendedName>
</protein>
<dbReference type="Gene3D" id="3.40.525.10">
    <property type="entry name" value="CRAL-TRIO lipid binding domain"/>
    <property type="match status" value="1"/>
</dbReference>
<dbReference type="InterPro" id="IPR001251">
    <property type="entry name" value="CRAL-TRIO_dom"/>
</dbReference>
<dbReference type="Pfam" id="PF13716">
    <property type="entry name" value="CRAL_TRIO_2"/>
    <property type="match status" value="1"/>
</dbReference>
<dbReference type="AlphaFoldDB" id="A0A3Q7I3M6"/>
<dbReference type="InterPro" id="IPR036865">
    <property type="entry name" value="CRAL-TRIO_dom_sf"/>
</dbReference>
<feature type="domain" description="CRAL-TRIO" evidence="1">
    <location>
        <begin position="8"/>
        <end position="92"/>
    </location>
</feature>
<keyword evidence="3" id="KW-1185">Reference proteome</keyword>
<evidence type="ECO:0000259" key="1">
    <source>
        <dbReference type="Pfam" id="PF13716"/>
    </source>
</evidence>
<reference evidence="2" key="1">
    <citation type="journal article" date="2012" name="Nature">
        <title>The tomato genome sequence provides insights into fleshy fruit evolution.</title>
        <authorList>
            <consortium name="Tomato Genome Consortium"/>
        </authorList>
    </citation>
    <scope>NUCLEOTIDE SEQUENCE [LARGE SCALE GENOMIC DNA]</scope>
    <source>
        <strain evidence="2">cv. Heinz 1706</strain>
    </source>
</reference>
<accession>A0A3Q7I3M6</accession>
<dbReference type="PANTHER" id="PTHR48411">
    <property type="entry name" value="OS01G0948300 PROTEIN"/>
    <property type="match status" value="1"/>
</dbReference>
<reference evidence="2" key="2">
    <citation type="submission" date="2019-01" db="UniProtKB">
        <authorList>
            <consortium name="EnsemblPlants"/>
        </authorList>
    </citation>
    <scope>IDENTIFICATION</scope>
    <source>
        <strain evidence="2">cv. Heinz 1706</strain>
    </source>
</reference>
<dbReference type="STRING" id="4081.A0A3Q7I3M6"/>
<proteinExistence type="predicted"/>
<dbReference type="Gramene" id="Solyc09g056130.3.1">
    <property type="protein sequence ID" value="Solyc09g056130.3.1"/>
    <property type="gene ID" value="Solyc09g056130.3"/>
</dbReference>
<evidence type="ECO:0000313" key="2">
    <source>
        <dbReference type="EnsemblPlants" id="Solyc09g056130.3.1"/>
    </source>
</evidence>
<dbReference type="InParanoid" id="A0A3Q7I3M6"/>
<dbReference type="EnsemblPlants" id="Solyc09g056130.3.1">
    <property type="protein sequence ID" value="Solyc09g056130.3.1"/>
    <property type="gene ID" value="Solyc09g056130.3"/>
</dbReference>